<dbReference type="GO" id="GO:0065003">
    <property type="term" value="P:protein-containing complex assembly"/>
    <property type="evidence" value="ECO:0007669"/>
    <property type="project" value="InterPro"/>
</dbReference>
<dbReference type="InterPro" id="IPR007864">
    <property type="entry name" value="UreE_C_dom"/>
</dbReference>
<dbReference type="SUPFAM" id="SSF69737">
    <property type="entry name" value="Urease metallochaperone UreE, C-terminal domain"/>
    <property type="match status" value="1"/>
</dbReference>
<comment type="caution">
    <text evidence="2">The sequence shown here is derived from an EMBL/GenBank/DDBJ whole genome shotgun (WGS) entry which is preliminary data.</text>
</comment>
<dbReference type="GO" id="GO:0016151">
    <property type="term" value="F:nickel cation binding"/>
    <property type="evidence" value="ECO:0007669"/>
    <property type="project" value="InterPro"/>
</dbReference>
<organism evidence="2 3">
    <name type="scientific">Roseibacillus ishigakijimensis</name>
    <dbReference type="NCBI Taxonomy" id="454146"/>
    <lineage>
        <taxon>Bacteria</taxon>
        <taxon>Pseudomonadati</taxon>
        <taxon>Verrucomicrobiota</taxon>
        <taxon>Verrucomicrobiia</taxon>
        <taxon>Verrucomicrobiales</taxon>
        <taxon>Verrucomicrobiaceae</taxon>
        <taxon>Roseibacillus</taxon>
    </lineage>
</organism>
<protein>
    <recommendedName>
        <fullName evidence="1">Urease accessory protein UreE C-terminal domain-containing protein</fullName>
    </recommendedName>
</protein>
<evidence type="ECO:0000313" key="3">
    <source>
        <dbReference type="Proteomes" id="UP000604083"/>
    </source>
</evidence>
<gene>
    <name evidence="2" type="ORF">JIN78_07240</name>
</gene>
<evidence type="ECO:0000313" key="2">
    <source>
        <dbReference type="EMBL" id="MBK1833848.1"/>
    </source>
</evidence>
<proteinExistence type="predicted"/>
<dbReference type="Gene3D" id="3.30.70.790">
    <property type="entry name" value="UreE, C-terminal domain"/>
    <property type="match status" value="1"/>
</dbReference>
<name>A0A934RQZ6_9BACT</name>
<evidence type="ECO:0000259" key="1">
    <source>
        <dbReference type="Pfam" id="PF05194"/>
    </source>
</evidence>
<dbReference type="EMBL" id="JAENIO010000014">
    <property type="protein sequence ID" value="MBK1833848.1"/>
    <property type="molecule type" value="Genomic_DNA"/>
</dbReference>
<reference evidence="2" key="1">
    <citation type="submission" date="2021-01" db="EMBL/GenBank/DDBJ databases">
        <title>Modified the classification status of verrucomicrobia.</title>
        <authorList>
            <person name="Feng X."/>
        </authorList>
    </citation>
    <scope>NUCLEOTIDE SEQUENCE</scope>
    <source>
        <strain evidence="2">KCTC 12986</strain>
    </source>
</reference>
<sequence length="137" mass="15483">MLNEVLSEPVAKAVELPVARIDLWSRRWRGEAADGTPVAVSLEKAARNGDCLRGGERVFRICQRPEDVLVIPMPAESSLAAKIGWYLGNRHLPIEVREEEILLELFPTLTDSLDRIGIAYQIRHEVLNCRPHSEHTH</sequence>
<dbReference type="Proteomes" id="UP000604083">
    <property type="component" value="Unassembled WGS sequence"/>
</dbReference>
<dbReference type="AlphaFoldDB" id="A0A934RQZ6"/>
<feature type="domain" description="Urease accessory protein UreE C-terminal" evidence="1">
    <location>
        <begin position="66"/>
        <end position="126"/>
    </location>
</feature>
<accession>A0A934RQZ6</accession>
<keyword evidence="3" id="KW-1185">Reference proteome</keyword>
<dbReference type="GO" id="GO:0019627">
    <property type="term" value="P:urea metabolic process"/>
    <property type="evidence" value="ECO:0007669"/>
    <property type="project" value="InterPro"/>
</dbReference>
<dbReference type="Pfam" id="PF05194">
    <property type="entry name" value="UreE_C"/>
    <property type="match status" value="1"/>
</dbReference>